<evidence type="ECO:0000313" key="2">
    <source>
        <dbReference type="EMBL" id="KAF9967754.1"/>
    </source>
</evidence>
<keyword evidence="3" id="KW-1185">Reference proteome</keyword>
<comment type="caution">
    <text evidence="2">The sequence shown here is derived from an EMBL/GenBank/DDBJ whole genome shotgun (WGS) entry which is preliminary data.</text>
</comment>
<dbReference type="EMBL" id="JAAAHW010005569">
    <property type="protein sequence ID" value="KAF9967754.1"/>
    <property type="molecule type" value="Genomic_DNA"/>
</dbReference>
<reference evidence="2" key="1">
    <citation type="journal article" date="2020" name="Fungal Divers.">
        <title>Resolving the Mortierellaceae phylogeny through synthesis of multi-gene phylogenetics and phylogenomics.</title>
        <authorList>
            <person name="Vandepol N."/>
            <person name="Liber J."/>
            <person name="Desiro A."/>
            <person name="Na H."/>
            <person name="Kennedy M."/>
            <person name="Barry K."/>
            <person name="Grigoriev I.V."/>
            <person name="Miller A.N."/>
            <person name="O'Donnell K."/>
            <person name="Stajich J.E."/>
            <person name="Bonito G."/>
        </authorList>
    </citation>
    <scope>NUCLEOTIDE SEQUENCE</scope>
    <source>
        <strain evidence="2">MES-2147</strain>
    </source>
</reference>
<evidence type="ECO:0000256" key="1">
    <source>
        <dbReference type="SAM" id="MobiDB-lite"/>
    </source>
</evidence>
<gene>
    <name evidence="2" type="ORF">BGZ65_012931</name>
</gene>
<name>A0A9P6JDM6_9FUNG</name>
<organism evidence="2 3">
    <name type="scientific">Modicella reniformis</name>
    <dbReference type="NCBI Taxonomy" id="1440133"/>
    <lineage>
        <taxon>Eukaryota</taxon>
        <taxon>Fungi</taxon>
        <taxon>Fungi incertae sedis</taxon>
        <taxon>Mucoromycota</taxon>
        <taxon>Mortierellomycotina</taxon>
        <taxon>Mortierellomycetes</taxon>
        <taxon>Mortierellales</taxon>
        <taxon>Mortierellaceae</taxon>
        <taxon>Modicella</taxon>
    </lineage>
</organism>
<dbReference type="Proteomes" id="UP000749646">
    <property type="component" value="Unassembled WGS sequence"/>
</dbReference>
<protein>
    <submittedName>
        <fullName evidence="2">Uncharacterized protein</fullName>
    </submittedName>
</protein>
<sequence>TPVYQLVPGTTHPTDTVTGKRPRSSHVNSALSHLQLPESARAMGHAFMKLYVGLGLFAAGPNITPRLLSQIRNILQSRSELEKNGFMDTMIPSAKASMRLSVSSQLLPSSGVAVIGNPERLRCLLDTSSGTYPWTVR</sequence>
<proteinExistence type="predicted"/>
<evidence type="ECO:0000313" key="3">
    <source>
        <dbReference type="Proteomes" id="UP000749646"/>
    </source>
</evidence>
<accession>A0A9P6JDM6</accession>
<feature type="region of interest" description="Disordered" evidence="1">
    <location>
        <begin position="1"/>
        <end position="24"/>
    </location>
</feature>
<dbReference type="AlphaFoldDB" id="A0A9P6JDM6"/>
<feature type="non-terminal residue" evidence="2">
    <location>
        <position position="1"/>
    </location>
</feature>